<dbReference type="GO" id="GO:0016746">
    <property type="term" value="F:acyltransferase activity"/>
    <property type="evidence" value="ECO:0007669"/>
    <property type="project" value="UniProtKB-KW"/>
</dbReference>
<protein>
    <submittedName>
        <fullName evidence="4">GNAT family N-acetyltransferase</fullName>
        <ecNumber evidence="4">2.3.1.-</ecNumber>
    </submittedName>
</protein>
<dbReference type="SUPFAM" id="SSF55729">
    <property type="entry name" value="Acyl-CoA N-acyltransferases (Nat)"/>
    <property type="match status" value="2"/>
</dbReference>
<keyword evidence="5" id="KW-1185">Reference proteome</keyword>
<dbReference type="PANTHER" id="PTHR43877:SF2">
    <property type="entry name" value="AMINOALKYLPHOSPHONATE N-ACETYLTRANSFERASE-RELATED"/>
    <property type="match status" value="1"/>
</dbReference>
<accession>A0ABZ0LPF7</accession>
<keyword evidence="1 4" id="KW-0808">Transferase</keyword>
<evidence type="ECO:0000313" key="5">
    <source>
        <dbReference type="Proteomes" id="UP001301731"/>
    </source>
</evidence>
<dbReference type="EMBL" id="CP137573">
    <property type="protein sequence ID" value="WOX21150.1"/>
    <property type="molecule type" value="Genomic_DNA"/>
</dbReference>
<feature type="domain" description="N-acetyltransferase" evidence="3">
    <location>
        <begin position="9"/>
        <end position="162"/>
    </location>
</feature>
<dbReference type="PANTHER" id="PTHR43877">
    <property type="entry name" value="AMINOALKYLPHOSPHONATE N-ACETYLTRANSFERASE-RELATED-RELATED"/>
    <property type="match status" value="1"/>
</dbReference>
<dbReference type="Proteomes" id="UP001301731">
    <property type="component" value="Chromosome"/>
</dbReference>
<keyword evidence="2 4" id="KW-0012">Acyltransferase</keyword>
<dbReference type="Pfam" id="PF00583">
    <property type="entry name" value="Acetyltransf_1"/>
    <property type="match status" value="2"/>
</dbReference>
<sequence>MNTDLRVREVLGDPRPSGLLAAYHLGTEAEKGVPVDSPAALPAPYRVEVENPGAAFAADVVLLAEDEGGTAAGLVVLTSPGDDGVPEIKRLWVEPAARGRGVATALMHEALRRAEAAGAPAVRLSVWMWREHAVRLYVGLGFTTVEPWDDRPGLLCMELPFGPAVVERLAPEEIRTHAAAGLAGLLADAVDGGASIGFLAPLDPAEAAAWWHTVAAEAEQGARDVWAAYGPGRRLYGAITLIRTKKANGRHRGEIARLVVHRDARGKGLGARLLATAETAAAEAGLTLLVLDTETDSPAERLYLKAGWTPAGVIPDYAADPAGTLRPTTLYYKQLA</sequence>
<dbReference type="EC" id="2.3.1.-" evidence="4"/>
<evidence type="ECO:0000256" key="2">
    <source>
        <dbReference type="ARBA" id="ARBA00023315"/>
    </source>
</evidence>
<reference evidence="4 5" key="1">
    <citation type="submission" date="2023-10" db="EMBL/GenBank/DDBJ databases">
        <title>The genome sequence of Streptomyces sp. HUAS YS2.</title>
        <authorList>
            <person name="Mo P."/>
        </authorList>
    </citation>
    <scope>NUCLEOTIDE SEQUENCE [LARGE SCALE GENOMIC DNA]</scope>
    <source>
        <strain evidence="4 5">HUAS YS2</strain>
    </source>
</reference>
<dbReference type="InterPro" id="IPR016181">
    <property type="entry name" value="Acyl_CoA_acyltransferase"/>
</dbReference>
<evidence type="ECO:0000259" key="3">
    <source>
        <dbReference type="PROSITE" id="PS51186"/>
    </source>
</evidence>
<feature type="domain" description="N-acetyltransferase" evidence="3">
    <location>
        <begin position="184"/>
        <end position="336"/>
    </location>
</feature>
<evidence type="ECO:0000313" key="4">
    <source>
        <dbReference type="EMBL" id="WOX21150.1"/>
    </source>
</evidence>
<dbReference type="InterPro" id="IPR000182">
    <property type="entry name" value="GNAT_dom"/>
</dbReference>
<organism evidence="4 5">
    <name type="scientific">Streptomyces solicathayae</name>
    <dbReference type="NCBI Taxonomy" id="3081768"/>
    <lineage>
        <taxon>Bacteria</taxon>
        <taxon>Bacillati</taxon>
        <taxon>Actinomycetota</taxon>
        <taxon>Actinomycetes</taxon>
        <taxon>Kitasatosporales</taxon>
        <taxon>Streptomycetaceae</taxon>
        <taxon>Streptomyces</taxon>
    </lineage>
</organism>
<dbReference type="CDD" id="cd04301">
    <property type="entry name" value="NAT_SF"/>
    <property type="match status" value="1"/>
</dbReference>
<name>A0ABZ0LPF7_9ACTN</name>
<evidence type="ECO:0000256" key="1">
    <source>
        <dbReference type="ARBA" id="ARBA00022679"/>
    </source>
</evidence>
<dbReference type="InterPro" id="IPR050832">
    <property type="entry name" value="Bact_Acetyltransf"/>
</dbReference>
<dbReference type="Gene3D" id="3.40.630.30">
    <property type="match status" value="2"/>
</dbReference>
<gene>
    <name evidence="4" type="ORF">R2D22_07025</name>
</gene>
<dbReference type="PROSITE" id="PS51186">
    <property type="entry name" value="GNAT"/>
    <property type="match status" value="2"/>
</dbReference>
<proteinExistence type="predicted"/>